<keyword evidence="5 7" id="KW-0472">Membrane</keyword>
<evidence type="ECO:0000313" key="8">
    <source>
        <dbReference type="EMBL" id="CRK44666.1"/>
    </source>
</evidence>
<accession>A0A0G4NDF7</accession>
<dbReference type="PANTHER" id="PTHR43791">
    <property type="entry name" value="PERMEASE-RELATED"/>
    <property type="match status" value="1"/>
</dbReference>
<evidence type="ECO:0000256" key="4">
    <source>
        <dbReference type="ARBA" id="ARBA00022989"/>
    </source>
</evidence>
<dbReference type="EMBL" id="CVQI01034174">
    <property type="protein sequence ID" value="CRK44666.1"/>
    <property type="molecule type" value="Genomic_DNA"/>
</dbReference>
<evidence type="ECO:0000256" key="2">
    <source>
        <dbReference type="ARBA" id="ARBA00022448"/>
    </source>
</evidence>
<reference evidence="9" key="1">
    <citation type="submission" date="2015-05" db="EMBL/GenBank/DDBJ databases">
        <authorList>
            <person name="Fogelqvist Johan"/>
        </authorList>
    </citation>
    <scope>NUCLEOTIDE SEQUENCE [LARGE SCALE GENOMIC DNA]</scope>
</reference>
<dbReference type="SUPFAM" id="SSF103473">
    <property type="entry name" value="MFS general substrate transporter"/>
    <property type="match status" value="1"/>
</dbReference>
<name>A0A0G4NDF7_VERLO</name>
<gene>
    <name evidence="8" type="ORF">BN1723_016362</name>
</gene>
<keyword evidence="2" id="KW-0813">Transport</keyword>
<dbReference type="InterPro" id="IPR036259">
    <property type="entry name" value="MFS_trans_sf"/>
</dbReference>
<dbReference type="GO" id="GO:0022857">
    <property type="term" value="F:transmembrane transporter activity"/>
    <property type="evidence" value="ECO:0007669"/>
    <property type="project" value="TreeGrafter"/>
</dbReference>
<feature type="non-terminal residue" evidence="8">
    <location>
        <position position="97"/>
    </location>
</feature>
<dbReference type="AlphaFoldDB" id="A0A0G4NDF7"/>
<dbReference type="GO" id="GO:0016020">
    <property type="term" value="C:membrane"/>
    <property type="evidence" value="ECO:0007669"/>
    <property type="project" value="UniProtKB-SubCell"/>
</dbReference>
<sequence length="97" mass="11035">MFKSRSPSPTTAAPVRSASETGYQSSDVDAVALRKLTRKIDLRIIPLFIFLYTMTFLDRVNIGNARLWHLEADLGMAGYDYNLAVLVFYIPYMLLEI</sequence>
<evidence type="ECO:0000256" key="1">
    <source>
        <dbReference type="ARBA" id="ARBA00004141"/>
    </source>
</evidence>
<feature type="compositionally biased region" description="Polar residues" evidence="6">
    <location>
        <begin position="1"/>
        <end position="11"/>
    </location>
</feature>
<evidence type="ECO:0008006" key="10">
    <source>
        <dbReference type="Google" id="ProtNLM"/>
    </source>
</evidence>
<keyword evidence="4 7" id="KW-1133">Transmembrane helix</keyword>
<dbReference type="PANTHER" id="PTHR43791:SF91">
    <property type="entry name" value="MAJOR FACILITATOR SUPERFAMILY (MFS) PROFILE DOMAIN-CONTAINING PROTEIN-RELATED"/>
    <property type="match status" value="1"/>
</dbReference>
<dbReference type="Gene3D" id="1.20.1250.20">
    <property type="entry name" value="MFS general substrate transporter like domains"/>
    <property type="match status" value="1"/>
</dbReference>
<organism evidence="8 9">
    <name type="scientific">Verticillium longisporum</name>
    <name type="common">Verticillium dahliae var. longisporum</name>
    <dbReference type="NCBI Taxonomy" id="100787"/>
    <lineage>
        <taxon>Eukaryota</taxon>
        <taxon>Fungi</taxon>
        <taxon>Dikarya</taxon>
        <taxon>Ascomycota</taxon>
        <taxon>Pezizomycotina</taxon>
        <taxon>Sordariomycetes</taxon>
        <taxon>Hypocreomycetidae</taxon>
        <taxon>Glomerellales</taxon>
        <taxon>Plectosphaerellaceae</taxon>
        <taxon>Verticillium</taxon>
    </lineage>
</organism>
<dbReference type="Proteomes" id="UP000045706">
    <property type="component" value="Unassembled WGS sequence"/>
</dbReference>
<feature type="transmembrane region" description="Helical" evidence="7">
    <location>
        <begin position="77"/>
        <end position="95"/>
    </location>
</feature>
<comment type="subcellular location">
    <subcellularLocation>
        <location evidence="1">Membrane</location>
        <topology evidence="1">Multi-pass membrane protein</topology>
    </subcellularLocation>
</comment>
<proteinExistence type="predicted"/>
<keyword evidence="3 7" id="KW-0812">Transmembrane</keyword>
<feature type="region of interest" description="Disordered" evidence="6">
    <location>
        <begin position="1"/>
        <end position="24"/>
    </location>
</feature>
<evidence type="ECO:0000256" key="3">
    <source>
        <dbReference type="ARBA" id="ARBA00022692"/>
    </source>
</evidence>
<evidence type="ECO:0000256" key="5">
    <source>
        <dbReference type="ARBA" id="ARBA00023136"/>
    </source>
</evidence>
<feature type="transmembrane region" description="Helical" evidence="7">
    <location>
        <begin position="40"/>
        <end position="57"/>
    </location>
</feature>
<protein>
    <recommendedName>
        <fullName evidence="10">Major facilitator superfamily (MFS) profile domain-containing protein</fullName>
    </recommendedName>
</protein>
<evidence type="ECO:0000256" key="7">
    <source>
        <dbReference type="SAM" id="Phobius"/>
    </source>
</evidence>
<evidence type="ECO:0000256" key="6">
    <source>
        <dbReference type="SAM" id="MobiDB-lite"/>
    </source>
</evidence>
<evidence type="ECO:0000313" key="9">
    <source>
        <dbReference type="Proteomes" id="UP000045706"/>
    </source>
</evidence>